<dbReference type="Gene3D" id="1.10.520.40">
    <property type="entry name" value="CRISPR-associated protein Cse2"/>
    <property type="match status" value="1"/>
</dbReference>
<dbReference type="NCBIfam" id="TIGR02548">
    <property type="entry name" value="casB_cse2"/>
    <property type="match status" value="1"/>
</dbReference>
<dbReference type="RefSeq" id="WP_380975752.1">
    <property type="nucleotide sequence ID" value="NZ_JBHTEF010000001.1"/>
</dbReference>
<dbReference type="Pfam" id="PF09485">
    <property type="entry name" value="CRISPR_Cse2"/>
    <property type="match status" value="1"/>
</dbReference>
<comment type="caution">
    <text evidence="2">The sequence shown here is derived from an EMBL/GenBank/DDBJ whole genome shotgun (WGS) entry which is preliminary data.</text>
</comment>
<dbReference type="CDD" id="cd09731">
    <property type="entry name" value="Cse2_I-E"/>
    <property type="match status" value="1"/>
</dbReference>
<dbReference type="Proteomes" id="UP001596527">
    <property type="component" value="Unassembled WGS sequence"/>
</dbReference>
<feature type="region of interest" description="Disordered" evidence="1">
    <location>
        <begin position="204"/>
        <end position="230"/>
    </location>
</feature>
<gene>
    <name evidence="2" type="primary">casB</name>
    <name evidence="2" type="synonym">cse2</name>
    <name evidence="2" type="ORF">ACFQWG_12355</name>
</gene>
<sequence length="230" mass="24877">MTSTPEVAPAGGATDTNPGEGPLRTSDQVRRRVLRVAGHLLDGQSPYARAGRAQLRSALGKEIGSVPAIWQFTVDGGPSIRDDTEPTRGEIAVQTALTLWALHQGSHPDSMHITSEAGRRLSIAAAVRTVTDAEGSDRDRHETPIYGRLSALVRATTFDALATQARGIVNLLSSADVPMDYGQFAVDLFQWQDPRYRSTVTRRWGRDFERTSRPPSTDAPANAETSSDPS</sequence>
<dbReference type="InterPro" id="IPR038287">
    <property type="entry name" value="Cse2_sf"/>
</dbReference>
<protein>
    <submittedName>
        <fullName evidence="2">Type I-E CRISPR-associated protein Cse2/CasB</fullName>
    </submittedName>
</protein>
<feature type="region of interest" description="Disordered" evidence="1">
    <location>
        <begin position="1"/>
        <end position="26"/>
    </location>
</feature>
<dbReference type="EMBL" id="JBHTEF010000001">
    <property type="protein sequence ID" value="MFC7581987.1"/>
    <property type="molecule type" value="Genomic_DNA"/>
</dbReference>
<proteinExistence type="predicted"/>
<evidence type="ECO:0000313" key="3">
    <source>
        <dbReference type="Proteomes" id="UP001596527"/>
    </source>
</evidence>
<organism evidence="2 3">
    <name type="scientific">Schaalia naturae</name>
    <dbReference type="NCBI Taxonomy" id="635203"/>
    <lineage>
        <taxon>Bacteria</taxon>
        <taxon>Bacillati</taxon>
        <taxon>Actinomycetota</taxon>
        <taxon>Actinomycetes</taxon>
        <taxon>Actinomycetales</taxon>
        <taxon>Actinomycetaceae</taxon>
        <taxon>Schaalia</taxon>
    </lineage>
</organism>
<reference evidence="3" key="1">
    <citation type="journal article" date="2019" name="Int. J. Syst. Evol. Microbiol.">
        <title>The Global Catalogue of Microorganisms (GCM) 10K type strain sequencing project: providing services to taxonomists for standard genome sequencing and annotation.</title>
        <authorList>
            <consortium name="The Broad Institute Genomics Platform"/>
            <consortium name="The Broad Institute Genome Sequencing Center for Infectious Disease"/>
            <person name="Wu L."/>
            <person name="Ma J."/>
        </authorList>
    </citation>
    <scope>NUCLEOTIDE SEQUENCE [LARGE SCALE GENOMIC DNA]</scope>
    <source>
        <strain evidence="3">CCUG 56698</strain>
    </source>
</reference>
<evidence type="ECO:0000256" key="1">
    <source>
        <dbReference type="SAM" id="MobiDB-lite"/>
    </source>
</evidence>
<name>A0ABW2SPA7_9ACTO</name>
<keyword evidence="3" id="KW-1185">Reference proteome</keyword>
<dbReference type="InterPro" id="IPR013382">
    <property type="entry name" value="CRISPR-assoc_prot_Cse2"/>
</dbReference>
<evidence type="ECO:0000313" key="2">
    <source>
        <dbReference type="EMBL" id="MFC7581987.1"/>
    </source>
</evidence>
<accession>A0ABW2SPA7</accession>